<keyword evidence="10" id="KW-1185">Reference proteome</keyword>
<dbReference type="InterPro" id="IPR003812">
    <property type="entry name" value="Fido"/>
</dbReference>
<comment type="catalytic activity">
    <reaction evidence="6">
        <text>L-threonyl-[protein] + ATP = 3-O-(5'-adenylyl)-L-threonyl-[protein] + diphosphate</text>
        <dbReference type="Rhea" id="RHEA:54292"/>
        <dbReference type="Rhea" id="RHEA-COMP:11060"/>
        <dbReference type="Rhea" id="RHEA-COMP:13847"/>
        <dbReference type="ChEBI" id="CHEBI:30013"/>
        <dbReference type="ChEBI" id="CHEBI:30616"/>
        <dbReference type="ChEBI" id="CHEBI:33019"/>
        <dbReference type="ChEBI" id="CHEBI:138113"/>
        <dbReference type="EC" id="2.7.7.108"/>
    </reaction>
</comment>
<keyword evidence="1" id="KW-0808">Transferase</keyword>
<proteinExistence type="predicted"/>
<dbReference type="EMBL" id="WHZV01000001">
    <property type="protein sequence ID" value="NEG54670.1"/>
    <property type="molecule type" value="Genomic_DNA"/>
</dbReference>
<name>A0A6L9SQ92_9BIFI</name>
<dbReference type="RefSeq" id="WP_163196340.1">
    <property type="nucleotide sequence ID" value="NZ_WHZV01000001.1"/>
</dbReference>
<dbReference type="Gene3D" id="1.10.3290.10">
    <property type="entry name" value="Fido-like domain"/>
    <property type="match status" value="1"/>
</dbReference>
<evidence type="ECO:0000256" key="6">
    <source>
        <dbReference type="ARBA" id="ARBA00047939"/>
    </source>
</evidence>
<dbReference type="PANTHER" id="PTHR39560:SF1">
    <property type="entry name" value="PROTEIN ADENYLYLTRANSFERASE FIC-RELATED"/>
    <property type="match status" value="1"/>
</dbReference>
<dbReference type="GO" id="GO:0005524">
    <property type="term" value="F:ATP binding"/>
    <property type="evidence" value="ECO:0007669"/>
    <property type="project" value="UniProtKB-KW"/>
</dbReference>
<reference evidence="9 10" key="1">
    <citation type="submission" date="2019-10" db="EMBL/GenBank/DDBJ databases">
        <title>Bifidobacterium from non-human primates.</title>
        <authorList>
            <person name="Modesto M."/>
        </authorList>
    </citation>
    <scope>NUCLEOTIDE SEQUENCE [LARGE SCALE GENOMIC DNA]</scope>
    <source>
        <strain evidence="9 10">SMA15</strain>
    </source>
</reference>
<dbReference type="GO" id="GO:0051302">
    <property type="term" value="P:regulation of cell division"/>
    <property type="evidence" value="ECO:0007669"/>
    <property type="project" value="TreeGrafter"/>
</dbReference>
<sequence length="219" mass="25119">MPSEFVDPYIDQDTGILANLPGARTWDELKQAEGELVGARMLQLFSNPPKVCDGNLDELRLLHHLLFQDVYAWAGHIRTVEIRKNIEGSDFFLPSTNIEMGIAWSQGELERDHMLKGMGETMFVERLAYHYDNYNFVHPFREGNGRTQRAMWTLLCHAAGYDLDWRRVSGEENDNASRLAAEDRDYSALVAMFSRIVRPCDPSEPFNKDLISEGHLNEL</sequence>
<dbReference type="SUPFAM" id="SSF140931">
    <property type="entry name" value="Fic-like"/>
    <property type="match status" value="1"/>
</dbReference>
<evidence type="ECO:0000256" key="7">
    <source>
        <dbReference type="ARBA" id="ARBA00048696"/>
    </source>
</evidence>
<keyword evidence="4" id="KW-0067">ATP-binding</keyword>
<accession>A0A6L9SQ92</accession>
<evidence type="ECO:0000259" key="8">
    <source>
        <dbReference type="PROSITE" id="PS51459"/>
    </source>
</evidence>
<protein>
    <recommendedName>
        <fullName evidence="5">protein adenylyltransferase</fullName>
        <ecNumber evidence="5">2.7.7.108</ecNumber>
    </recommendedName>
</protein>
<keyword evidence="3" id="KW-0547">Nucleotide-binding</keyword>
<dbReference type="InterPro" id="IPR036597">
    <property type="entry name" value="Fido-like_dom_sf"/>
</dbReference>
<evidence type="ECO:0000256" key="5">
    <source>
        <dbReference type="ARBA" id="ARBA00034531"/>
    </source>
</evidence>
<organism evidence="9 10">
    <name type="scientific">Bifidobacterium platyrrhinorum</name>
    <dbReference type="NCBI Taxonomy" id="2661628"/>
    <lineage>
        <taxon>Bacteria</taxon>
        <taxon>Bacillati</taxon>
        <taxon>Actinomycetota</taxon>
        <taxon>Actinomycetes</taxon>
        <taxon>Bifidobacteriales</taxon>
        <taxon>Bifidobacteriaceae</taxon>
        <taxon>Bifidobacterium</taxon>
    </lineage>
</organism>
<dbReference type="PROSITE" id="PS51459">
    <property type="entry name" value="FIDO"/>
    <property type="match status" value="1"/>
</dbReference>
<evidence type="ECO:0000256" key="1">
    <source>
        <dbReference type="ARBA" id="ARBA00022679"/>
    </source>
</evidence>
<evidence type="ECO:0000313" key="10">
    <source>
        <dbReference type="Proteomes" id="UP000483293"/>
    </source>
</evidence>
<dbReference type="PANTHER" id="PTHR39560">
    <property type="entry name" value="PROTEIN ADENYLYLTRANSFERASE FIC-RELATED"/>
    <property type="match status" value="1"/>
</dbReference>
<comment type="catalytic activity">
    <reaction evidence="7">
        <text>L-tyrosyl-[protein] + ATP = O-(5'-adenylyl)-L-tyrosyl-[protein] + diphosphate</text>
        <dbReference type="Rhea" id="RHEA:54288"/>
        <dbReference type="Rhea" id="RHEA-COMP:10136"/>
        <dbReference type="Rhea" id="RHEA-COMP:13846"/>
        <dbReference type="ChEBI" id="CHEBI:30616"/>
        <dbReference type="ChEBI" id="CHEBI:33019"/>
        <dbReference type="ChEBI" id="CHEBI:46858"/>
        <dbReference type="ChEBI" id="CHEBI:83624"/>
        <dbReference type="EC" id="2.7.7.108"/>
    </reaction>
</comment>
<feature type="domain" description="Fido" evidence="8">
    <location>
        <begin position="54"/>
        <end position="195"/>
    </location>
</feature>
<comment type="caution">
    <text evidence="9">The sequence shown here is derived from an EMBL/GenBank/DDBJ whole genome shotgun (WGS) entry which is preliminary data.</text>
</comment>
<dbReference type="Pfam" id="PF02661">
    <property type="entry name" value="Fic"/>
    <property type="match status" value="1"/>
</dbReference>
<keyword evidence="2" id="KW-0548">Nucleotidyltransferase</keyword>
<dbReference type="Proteomes" id="UP000483293">
    <property type="component" value="Unassembled WGS sequence"/>
</dbReference>
<evidence type="ECO:0000256" key="4">
    <source>
        <dbReference type="ARBA" id="ARBA00022840"/>
    </source>
</evidence>
<dbReference type="AlphaFoldDB" id="A0A6L9SQ92"/>
<evidence type="ECO:0000313" key="9">
    <source>
        <dbReference type="EMBL" id="NEG54670.1"/>
    </source>
</evidence>
<evidence type="ECO:0000256" key="3">
    <source>
        <dbReference type="ARBA" id="ARBA00022741"/>
    </source>
</evidence>
<gene>
    <name evidence="9" type="ORF">GFD21_02505</name>
</gene>
<dbReference type="EC" id="2.7.7.108" evidence="5"/>
<evidence type="ECO:0000256" key="2">
    <source>
        <dbReference type="ARBA" id="ARBA00022695"/>
    </source>
</evidence>
<dbReference type="GO" id="GO:0070733">
    <property type="term" value="F:AMPylase activity"/>
    <property type="evidence" value="ECO:0007669"/>
    <property type="project" value="UniProtKB-EC"/>
</dbReference>